<name>A0A974DQC7_XENLA</name>
<protein>
    <submittedName>
        <fullName evidence="1">Uncharacterized protein</fullName>
    </submittedName>
</protein>
<dbReference type="EMBL" id="CM004468">
    <property type="protein sequence ID" value="OCT95992.1"/>
    <property type="molecule type" value="Genomic_DNA"/>
</dbReference>
<sequence length="87" mass="10345">YKHKRNNCPDTSSYSFACRCSQRLYGEERKIRPKISCSLLQSPFKRTVHIFCFNLTEKWSFLNRSLTRTRRFRAALGPHITLKCQTD</sequence>
<reference evidence="2" key="1">
    <citation type="journal article" date="2016" name="Nature">
        <title>Genome evolution in the allotetraploid frog Xenopus laevis.</title>
        <authorList>
            <person name="Session A.M."/>
            <person name="Uno Y."/>
            <person name="Kwon T."/>
            <person name="Chapman J.A."/>
            <person name="Toyoda A."/>
            <person name="Takahashi S."/>
            <person name="Fukui A."/>
            <person name="Hikosaka A."/>
            <person name="Suzuki A."/>
            <person name="Kondo M."/>
            <person name="van Heeringen S.J."/>
            <person name="Quigley I."/>
            <person name="Heinz S."/>
            <person name="Ogino H."/>
            <person name="Ochi H."/>
            <person name="Hellsten U."/>
            <person name="Lyons J.B."/>
            <person name="Simakov O."/>
            <person name="Putnam N."/>
            <person name="Stites J."/>
            <person name="Kuroki Y."/>
            <person name="Tanaka T."/>
            <person name="Michiue T."/>
            <person name="Watanabe M."/>
            <person name="Bogdanovic O."/>
            <person name="Lister R."/>
            <person name="Georgiou G."/>
            <person name="Paranjpe S.S."/>
            <person name="van Kruijsbergen I."/>
            <person name="Shu S."/>
            <person name="Carlson J."/>
            <person name="Kinoshita T."/>
            <person name="Ohta Y."/>
            <person name="Mawaribuchi S."/>
            <person name="Jenkins J."/>
            <person name="Grimwood J."/>
            <person name="Schmutz J."/>
            <person name="Mitros T."/>
            <person name="Mozaffari S.V."/>
            <person name="Suzuki Y."/>
            <person name="Haramoto Y."/>
            <person name="Yamamoto T.S."/>
            <person name="Takagi C."/>
            <person name="Heald R."/>
            <person name="Miller K."/>
            <person name="Haudenschild C."/>
            <person name="Kitzman J."/>
            <person name="Nakayama T."/>
            <person name="Izutsu Y."/>
            <person name="Robert J."/>
            <person name="Fortriede J."/>
            <person name="Burns K."/>
            <person name="Lotay V."/>
            <person name="Karimi K."/>
            <person name="Yasuoka Y."/>
            <person name="Dichmann D.S."/>
            <person name="Flajnik M.F."/>
            <person name="Houston D.W."/>
            <person name="Shendure J."/>
            <person name="DuPasquier L."/>
            <person name="Vize P.D."/>
            <person name="Zorn A.M."/>
            <person name="Ito M."/>
            <person name="Marcotte E.M."/>
            <person name="Wallingford J.B."/>
            <person name="Ito Y."/>
            <person name="Asashima M."/>
            <person name="Ueno N."/>
            <person name="Matsuda Y."/>
            <person name="Veenstra G.J."/>
            <person name="Fujiyama A."/>
            <person name="Harland R.M."/>
            <person name="Taira M."/>
            <person name="Rokhsar D.S."/>
        </authorList>
    </citation>
    <scope>NUCLEOTIDE SEQUENCE [LARGE SCALE GENOMIC DNA]</scope>
    <source>
        <strain evidence="2">J</strain>
    </source>
</reference>
<evidence type="ECO:0000313" key="1">
    <source>
        <dbReference type="EMBL" id="OCT95992.1"/>
    </source>
</evidence>
<proteinExistence type="predicted"/>
<gene>
    <name evidence="1" type="ORF">XELAEV_18013684mg</name>
</gene>
<dbReference type="Proteomes" id="UP000694892">
    <property type="component" value="Chromosome 2L"/>
</dbReference>
<organism evidence="1 2">
    <name type="scientific">Xenopus laevis</name>
    <name type="common">African clawed frog</name>
    <dbReference type="NCBI Taxonomy" id="8355"/>
    <lineage>
        <taxon>Eukaryota</taxon>
        <taxon>Metazoa</taxon>
        <taxon>Chordata</taxon>
        <taxon>Craniata</taxon>
        <taxon>Vertebrata</taxon>
        <taxon>Euteleostomi</taxon>
        <taxon>Amphibia</taxon>
        <taxon>Batrachia</taxon>
        <taxon>Anura</taxon>
        <taxon>Pipoidea</taxon>
        <taxon>Pipidae</taxon>
        <taxon>Xenopodinae</taxon>
        <taxon>Xenopus</taxon>
        <taxon>Xenopus</taxon>
    </lineage>
</organism>
<dbReference type="AlphaFoldDB" id="A0A974DQC7"/>
<evidence type="ECO:0000313" key="2">
    <source>
        <dbReference type="Proteomes" id="UP000694892"/>
    </source>
</evidence>
<feature type="non-terminal residue" evidence="1">
    <location>
        <position position="1"/>
    </location>
</feature>
<accession>A0A974DQC7</accession>